<dbReference type="PRINTS" id="PR00080">
    <property type="entry name" value="SDRFAMILY"/>
</dbReference>
<sequence length="256" mass="28030">MHVFITGAATGIGEATIDAVFEKVPSAGFTIADKNQQALQAVCEKLTRRGVHNHGIACDLTELDAIPDIVKRAREQMGEIELLINNAGVMLVEDFATMSWQKAMLTINLNLLAPARLMKEVLPSMLERDKGGVINIASMAGKTLMHGCSWYGASKAGIGQISEITGMEVEGSNVHILTVYPGPIDTNLAAGARANLEENFAARVMPVGDRETLARKMVKAFFDKQDVLAYPEIYDTARHFHTLSAWFARRFSPRTR</sequence>
<dbReference type="Pfam" id="PF00106">
    <property type="entry name" value="adh_short"/>
    <property type="match status" value="1"/>
</dbReference>
<dbReference type="Gene3D" id="3.40.50.720">
    <property type="entry name" value="NAD(P)-binding Rossmann-like Domain"/>
    <property type="match status" value="1"/>
</dbReference>
<dbReference type="STRING" id="869212.Turpa_1952"/>
<dbReference type="InterPro" id="IPR002347">
    <property type="entry name" value="SDR_fam"/>
</dbReference>
<comment type="similarity">
    <text evidence="1 3">Belongs to the short-chain dehydrogenases/reductases (SDR) family.</text>
</comment>
<dbReference type="OrthoDB" id="9808814at2"/>
<dbReference type="PANTHER" id="PTHR44196">
    <property type="entry name" value="DEHYDROGENASE/REDUCTASE SDR FAMILY MEMBER 7B"/>
    <property type="match status" value="1"/>
</dbReference>
<dbReference type="GO" id="GO:0016491">
    <property type="term" value="F:oxidoreductase activity"/>
    <property type="evidence" value="ECO:0007669"/>
    <property type="project" value="UniProtKB-KW"/>
</dbReference>
<evidence type="ECO:0000256" key="1">
    <source>
        <dbReference type="ARBA" id="ARBA00006484"/>
    </source>
</evidence>
<accession>I4B5P2</accession>
<evidence type="ECO:0000313" key="5">
    <source>
        <dbReference type="Proteomes" id="UP000006048"/>
    </source>
</evidence>
<dbReference type="PROSITE" id="PS00061">
    <property type="entry name" value="ADH_SHORT"/>
    <property type="match status" value="1"/>
</dbReference>
<reference evidence="4 5" key="1">
    <citation type="submission" date="2012-06" db="EMBL/GenBank/DDBJ databases">
        <title>The complete chromosome of genome of Turneriella parva DSM 21527.</title>
        <authorList>
            <consortium name="US DOE Joint Genome Institute (JGI-PGF)"/>
            <person name="Lucas S."/>
            <person name="Han J."/>
            <person name="Lapidus A."/>
            <person name="Bruce D."/>
            <person name="Goodwin L."/>
            <person name="Pitluck S."/>
            <person name="Peters L."/>
            <person name="Kyrpides N."/>
            <person name="Mavromatis K."/>
            <person name="Ivanova N."/>
            <person name="Mikhailova N."/>
            <person name="Chertkov O."/>
            <person name="Detter J.C."/>
            <person name="Tapia R."/>
            <person name="Han C."/>
            <person name="Land M."/>
            <person name="Hauser L."/>
            <person name="Markowitz V."/>
            <person name="Cheng J.-F."/>
            <person name="Hugenholtz P."/>
            <person name="Woyke T."/>
            <person name="Wu D."/>
            <person name="Gronow S."/>
            <person name="Wellnitz S."/>
            <person name="Brambilla E."/>
            <person name="Klenk H.-P."/>
            <person name="Eisen J.A."/>
        </authorList>
    </citation>
    <scope>NUCLEOTIDE SEQUENCE [LARGE SCALE GENOMIC DNA]</scope>
    <source>
        <strain evidence="5">ATCC BAA-1111 / DSM 21527 / NCTC 11395 / H</strain>
    </source>
</reference>
<dbReference type="InterPro" id="IPR020904">
    <property type="entry name" value="Sc_DH/Rdtase_CS"/>
</dbReference>
<keyword evidence="2" id="KW-0560">Oxidoreductase</keyword>
<dbReference type="InterPro" id="IPR036291">
    <property type="entry name" value="NAD(P)-bd_dom_sf"/>
</dbReference>
<dbReference type="CDD" id="cd05233">
    <property type="entry name" value="SDR_c"/>
    <property type="match status" value="1"/>
</dbReference>
<name>I4B5P2_TURPD</name>
<proteinExistence type="inferred from homology"/>
<dbReference type="EMBL" id="CP002959">
    <property type="protein sequence ID" value="AFM12599.1"/>
    <property type="molecule type" value="Genomic_DNA"/>
</dbReference>
<dbReference type="SUPFAM" id="SSF51735">
    <property type="entry name" value="NAD(P)-binding Rossmann-fold domains"/>
    <property type="match status" value="1"/>
</dbReference>
<keyword evidence="5" id="KW-1185">Reference proteome</keyword>
<dbReference type="HOGENOM" id="CLU_010194_1_2_12"/>
<dbReference type="AlphaFoldDB" id="I4B5P2"/>
<organism evidence="4 5">
    <name type="scientific">Turneriella parva (strain ATCC BAA-1111 / DSM 21527 / NCTC 11395 / H)</name>
    <name type="common">Leptospira parva</name>
    <dbReference type="NCBI Taxonomy" id="869212"/>
    <lineage>
        <taxon>Bacteria</taxon>
        <taxon>Pseudomonadati</taxon>
        <taxon>Spirochaetota</taxon>
        <taxon>Spirochaetia</taxon>
        <taxon>Leptospirales</taxon>
        <taxon>Leptospiraceae</taxon>
        <taxon>Turneriella</taxon>
    </lineage>
</organism>
<evidence type="ECO:0000313" key="4">
    <source>
        <dbReference type="EMBL" id="AFM12599.1"/>
    </source>
</evidence>
<dbReference type="RefSeq" id="WP_014803106.1">
    <property type="nucleotide sequence ID" value="NC_018020.1"/>
</dbReference>
<dbReference type="KEGG" id="tpx:Turpa_1952"/>
<dbReference type="PANTHER" id="PTHR44196:SF1">
    <property type="entry name" value="DEHYDROGENASE_REDUCTASE SDR FAMILY MEMBER 7B"/>
    <property type="match status" value="1"/>
</dbReference>
<evidence type="ECO:0000256" key="3">
    <source>
        <dbReference type="RuleBase" id="RU000363"/>
    </source>
</evidence>
<dbReference type="GO" id="GO:0016020">
    <property type="term" value="C:membrane"/>
    <property type="evidence" value="ECO:0007669"/>
    <property type="project" value="TreeGrafter"/>
</dbReference>
<protein>
    <submittedName>
        <fullName evidence="4">Short-chain dehydrogenase/reductase SDR</fullName>
    </submittedName>
</protein>
<dbReference type="PRINTS" id="PR00081">
    <property type="entry name" value="GDHRDH"/>
</dbReference>
<gene>
    <name evidence="4" type="ordered locus">Turpa_1952</name>
</gene>
<dbReference type="Proteomes" id="UP000006048">
    <property type="component" value="Chromosome"/>
</dbReference>
<evidence type="ECO:0000256" key="2">
    <source>
        <dbReference type="ARBA" id="ARBA00023002"/>
    </source>
</evidence>